<dbReference type="SMART" id="SM00777">
    <property type="entry name" value="Mad3_BUB1_I"/>
    <property type="match status" value="1"/>
</dbReference>
<accession>A0A8H8DES4</accession>
<dbReference type="GO" id="GO:0004672">
    <property type="term" value="F:protein kinase activity"/>
    <property type="evidence" value="ECO:0007669"/>
    <property type="project" value="InterPro"/>
</dbReference>
<dbReference type="InterPro" id="IPR013212">
    <property type="entry name" value="Mad3/Bub1_I"/>
</dbReference>
<dbReference type="FunFam" id="1.25.40.430:FF:000003">
    <property type="entry name" value="Checkpoint serine/threonine-protein kinase BUB1"/>
    <property type="match status" value="1"/>
</dbReference>
<dbReference type="SUPFAM" id="SSF56112">
    <property type="entry name" value="Protein kinase-like (PK-like)"/>
    <property type="match status" value="1"/>
</dbReference>
<dbReference type="GO" id="GO:0005634">
    <property type="term" value="C:nucleus"/>
    <property type="evidence" value="ECO:0007669"/>
    <property type="project" value="TreeGrafter"/>
</dbReference>
<keyword evidence="9" id="KW-1185">Reference proteome</keyword>
<evidence type="ECO:0000313" key="9">
    <source>
        <dbReference type="Proteomes" id="UP000669133"/>
    </source>
</evidence>
<dbReference type="GO" id="GO:0051754">
    <property type="term" value="P:meiotic sister chromatid cohesion, centromeric"/>
    <property type="evidence" value="ECO:0007669"/>
    <property type="project" value="TreeGrafter"/>
</dbReference>
<dbReference type="PROSITE" id="PS50011">
    <property type="entry name" value="PROTEIN_KINASE_DOM"/>
    <property type="match status" value="1"/>
</dbReference>
<dbReference type="SMART" id="SM00220">
    <property type="entry name" value="S_TKc"/>
    <property type="match status" value="1"/>
</dbReference>
<protein>
    <submittedName>
        <fullName evidence="8">BUB1</fullName>
    </submittedName>
</protein>
<evidence type="ECO:0000259" key="6">
    <source>
        <dbReference type="PROSITE" id="PS50011"/>
    </source>
</evidence>
<feature type="region of interest" description="Disordered" evidence="5">
    <location>
        <begin position="260"/>
        <end position="282"/>
    </location>
</feature>
<dbReference type="Pfam" id="PF08311">
    <property type="entry name" value="Mad3_BUB1_I"/>
    <property type="match status" value="1"/>
</dbReference>
<comment type="subcellular location">
    <subcellularLocation>
        <location evidence="1">Chromosome</location>
        <location evidence="1">Centromere</location>
        <location evidence="1">Kinetochore</location>
    </subcellularLocation>
</comment>
<dbReference type="Gene3D" id="6.10.20.170">
    <property type="match status" value="1"/>
</dbReference>
<dbReference type="Proteomes" id="UP000669133">
    <property type="component" value="Unassembled WGS sequence"/>
</dbReference>
<feature type="compositionally biased region" description="Basic and acidic residues" evidence="5">
    <location>
        <begin position="226"/>
        <end position="244"/>
    </location>
</feature>
<dbReference type="RefSeq" id="XP_067551207.1">
    <property type="nucleotide sequence ID" value="XM_067689903.1"/>
</dbReference>
<evidence type="ECO:0000256" key="1">
    <source>
        <dbReference type="ARBA" id="ARBA00004629"/>
    </source>
</evidence>
<dbReference type="GO" id="GO:0032991">
    <property type="term" value="C:protein-containing complex"/>
    <property type="evidence" value="ECO:0007669"/>
    <property type="project" value="UniProtKB-ARBA"/>
</dbReference>
<evidence type="ECO:0000256" key="3">
    <source>
        <dbReference type="ARBA" id="ARBA00022838"/>
    </source>
</evidence>
<dbReference type="GeneID" id="93649813"/>
<dbReference type="InterPro" id="IPR000719">
    <property type="entry name" value="Prot_kinase_dom"/>
</dbReference>
<dbReference type="GO" id="GO:0005524">
    <property type="term" value="F:ATP binding"/>
    <property type="evidence" value="ECO:0007669"/>
    <property type="project" value="InterPro"/>
</dbReference>
<gene>
    <name evidence="8" type="ORF">I9W82_001184</name>
</gene>
<keyword evidence="2" id="KW-0158">Chromosome</keyword>
<dbReference type="OrthoDB" id="248495at2759"/>
<dbReference type="GO" id="GO:0007094">
    <property type="term" value="P:mitotic spindle assembly checkpoint signaling"/>
    <property type="evidence" value="ECO:0007669"/>
    <property type="project" value="InterPro"/>
</dbReference>
<evidence type="ECO:0000256" key="2">
    <source>
        <dbReference type="ARBA" id="ARBA00022454"/>
    </source>
</evidence>
<proteinExistence type="predicted"/>
<evidence type="ECO:0000259" key="7">
    <source>
        <dbReference type="PROSITE" id="PS51489"/>
    </source>
</evidence>
<dbReference type="GO" id="GO:0000776">
    <property type="term" value="C:kinetochore"/>
    <property type="evidence" value="ECO:0007669"/>
    <property type="project" value="UniProtKB-KW"/>
</dbReference>
<comment type="caution">
    <text evidence="8">The sequence shown here is derived from an EMBL/GenBank/DDBJ whole genome shotgun (WGS) entry which is preliminary data.</text>
</comment>
<dbReference type="Pfam" id="PF08171">
    <property type="entry name" value="Mad3_BUB1_II"/>
    <property type="match status" value="1"/>
</dbReference>
<feature type="domain" description="BUB1 N-terminal" evidence="7">
    <location>
        <begin position="62"/>
        <end position="240"/>
    </location>
</feature>
<sequence>MNIRRPYSTPNSAADVIEEDKENIVPLHGGRPVTKLAQSLSGSRNYSIDYLKVKLQEERNQFETQLRDSEELDDPLQVYLNYIEWTHRNFPQGANTSSGLFSLLERCASKFRDISLYKNDPRYLRVWLEYIEYHDTPREAYIYLATKKIGIELSLFYEEFARHLESTGKFADAYGVYEIGTDHRAYPYTRLEKSFQRFKERMSARQISVAPPSEDIRHALTLKQGHRIESGSEEQPLKRSKIDVFQDNTESDLGTIKSAFEKESSSDSRLESRKSRTKENTLAATRWSGQILRQKKMGLAAPSEKLQVFCDNPTKNTQGEYERKYGPIESLPNNQHVYTVIEVVGKRPERVMLNMDLLYSHSDLESSPAEILARSRRSVKREAPKLTNDSFIGRTKDDDMDTGTFTLPTLENTSKLASKDPTVTMYSKMAKNEVFGIFNQASQTCGNQGFDDTRLEEPTVTNFEGFVTETMPAIKKKQHSEPVIPTQVDEINIPTQAFDGISSPRKYLPSSKDGASETDKITINPFDPLTKREILQSLTIPLASYPGYFEKSSMSACQFRKILDAFNNSYSQYNPHSIILDCLGDEMYSVVSCLGKKECSLVCLIESESGCLKVLKISRPASSWEFFILRRIRRRLLKDLSHEKQFVKAESLFKYDDESFLVLEYFPQGNLRDVINLFKTKGKPLDECLAMLFSIRLLEAIEALHRMDIIHGHVSTENCMINFVRCEDGNFSEVFDRRGKNGWDKKRLTLIDFSASIDLTGIQKGTTFSSCGQFYNSCFVKWMDGKTWTYEIDYFGLANTIHTLLFDECLEITTVDGKVQIQRRLSRFWQPQMWQDVFEVLLNPNSKVGHQVNALELKKVRGKLEAWLENYAEAGNLKRTIVSLEEDLGSD</sequence>
<reference evidence="8 9" key="1">
    <citation type="submission" date="2020-12" db="EMBL/GenBank/DDBJ databases">
        <title>Effect of drift, selection, and recombination on the evolution of hybrid genomes in Candida yeast pathogens.</title>
        <authorList>
            <person name="Mixao V."/>
            <person name="Ksiezopolska E."/>
            <person name="Saus E."/>
            <person name="Boekhout T."/>
            <person name="Gacser A."/>
            <person name="Gabaldon T."/>
        </authorList>
    </citation>
    <scope>NUCLEOTIDE SEQUENCE [LARGE SCALE GENOMIC DNA]</scope>
    <source>
        <strain evidence="8 9">BP57</strain>
    </source>
</reference>
<dbReference type="PROSITE" id="PS51489">
    <property type="entry name" value="BUB1_N"/>
    <property type="match status" value="1"/>
</dbReference>
<dbReference type="Pfam" id="PF00069">
    <property type="entry name" value="Pkinase"/>
    <property type="match status" value="1"/>
</dbReference>
<keyword evidence="3" id="KW-0995">Kinetochore</keyword>
<dbReference type="InterPro" id="IPR015661">
    <property type="entry name" value="Bub1/Mad3"/>
</dbReference>
<dbReference type="InterPro" id="IPR012572">
    <property type="entry name" value="Mad3/Bub1_II"/>
</dbReference>
<evidence type="ECO:0000256" key="5">
    <source>
        <dbReference type="SAM" id="MobiDB-lite"/>
    </source>
</evidence>
<dbReference type="PANTHER" id="PTHR14030:SF4">
    <property type="entry name" value="BUB1 KINASE, ISOFORM A-RELATED"/>
    <property type="match status" value="1"/>
</dbReference>
<organism evidence="8 9">
    <name type="scientific">Candida metapsilosis</name>
    <dbReference type="NCBI Taxonomy" id="273372"/>
    <lineage>
        <taxon>Eukaryota</taxon>
        <taxon>Fungi</taxon>
        <taxon>Dikarya</taxon>
        <taxon>Ascomycota</taxon>
        <taxon>Saccharomycotina</taxon>
        <taxon>Pichiomycetes</taxon>
        <taxon>Debaryomycetaceae</taxon>
        <taxon>Candida/Lodderomyces clade</taxon>
        <taxon>Candida</taxon>
    </lineage>
</organism>
<dbReference type="Gene3D" id="1.25.40.430">
    <property type="match status" value="1"/>
</dbReference>
<dbReference type="PANTHER" id="PTHR14030">
    <property type="entry name" value="MITOTIC CHECKPOINT SERINE/THREONINE-PROTEIN KINASE BUB1"/>
    <property type="match status" value="1"/>
</dbReference>
<dbReference type="AlphaFoldDB" id="A0A8H8DES4"/>
<evidence type="ECO:0000313" key="8">
    <source>
        <dbReference type="EMBL" id="KAG5422091.1"/>
    </source>
</evidence>
<name>A0A8H8DES4_9ASCO</name>
<dbReference type="EMBL" id="JAEOAQ010000001">
    <property type="protein sequence ID" value="KAG5422091.1"/>
    <property type="molecule type" value="Genomic_DNA"/>
</dbReference>
<dbReference type="Gene3D" id="1.10.510.10">
    <property type="entry name" value="Transferase(Phosphotransferase) domain 1"/>
    <property type="match status" value="1"/>
</dbReference>
<keyword evidence="4" id="KW-0137">Centromere</keyword>
<feature type="domain" description="Protein kinase" evidence="6">
    <location>
        <begin position="588"/>
        <end position="891"/>
    </location>
</feature>
<feature type="region of interest" description="Disordered" evidence="5">
    <location>
        <begin position="223"/>
        <end position="244"/>
    </location>
</feature>
<feature type="compositionally biased region" description="Basic and acidic residues" evidence="5">
    <location>
        <begin position="260"/>
        <end position="279"/>
    </location>
</feature>
<dbReference type="InterPro" id="IPR011009">
    <property type="entry name" value="Kinase-like_dom_sf"/>
</dbReference>
<evidence type="ECO:0000256" key="4">
    <source>
        <dbReference type="ARBA" id="ARBA00023328"/>
    </source>
</evidence>